<dbReference type="EMBL" id="JBAMMX010000025">
    <property type="protein sequence ID" value="KAK6915260.1"/>
    <property type="molecule type" value="Genomic_DNA"/>
</dbReference>
<organism evidence="3 4">
    <name type="scientific">Dillenia turbinata</name>
    <dbReference type="NCBI Taxonomy" id="194707"/>
    <lineage>
        <taxon>Eukaryota</taxon>
        <taxon>Viridiplantae</taxon>
        <taxon>Streptophyta</taxon>
        <taxon>Embryophyta</taxon>
        <taxon>Tracheophyta</taxon>
        <taxon>Spermatophyta</taxon>
        <taxon>Magnoliopsida</taxon>
        <taxon>eudicotyledons</taxon>
        <taxon>Gunneridae</taxon>
        <taxon>Pentapetalae</taxon>
        <taxon>Dilleniales</taxon>
        <taxon>Dilleniaceae</taxon>
        <taxon>Dillenia</taxon>
    </lineage>
</organism>
<dbReference type="PANTHER" id="PTHR33052">
    <property type="entry name" value="DUF4228 DOMAIN PROTEIN-RELATED"/>
    <property type="match status" value="1"/>
</dbReference>
<dbReference type="InterPro" id="IPR025322">
    <property type="entry name" value="PADRE_dom"/>
</dbReference>
<comment type="caution">
    <text evidence="3">The sequence shown here is derived from an EMBL/GenBank/DDBJ whole genome shotgun (WGS) entry which is preliminary data.</text>
</comment>
<feature type="domain" description="DUF8040" evidence="2">
    <location>
        <begin position="386"/>
        <end position="445"/>
    </location>
</feature>
<dbReference type="Pfam" id="PF26138">
    <property type="entry name" value="DUF8040"/>
    <property type="match status" value="1"/>
</dbReference>
<dbReference type="AlphaFoldDB" id="A0AAN8UGN7"/>
<protein>
    <submittedName>
        <fullName evidence="3">PADRE domain</fullName>
    </submittedName>
</protein>
<feature type="non-terminal residue" evidence="3">
    <location>
        <position position="536"/>
    </location>
</feature>
<gene>
    <name evidence="3" type="ORF">RJ641_020377</name>
</gene>
<feature type="region of interest" description="Disordered" evidence="1">
    <location>
        <begin position="100"/>
        <end position="123"/>
    </location>
</feature>
<name>A0AAN8UGN7_9MAGN</name>
<sequence>MGVVTKKKAVLKLVHPGGHVELHREPIPAAEVMNKYPRHCVTRPDVFEYPWIVVRPESILYPGSVFYIVPYHTMHRLMQSNTSQGKRTYQEQVRSLKLRDKDHHDLCSSSDKSNRDTTRVESSPEMTRLMCLGGALHHSNRQSKVLSHNKVIYRCKEQAVCESNDELSRGRYLEGYSMSEMARFRRLVGKKHTKIPSLRKKRTQKRNEHHLHERLDQKYPIESDNEGVKYRKDYHNCEHELKRLAMVLRTQSEPIMFPDSDGEPKKSCLKRNNASMRHNLRSVALHPVNSSSRTTPKAYTSAFSVINPVCMYSGASQPCSPHEDTLNLLQHLMRPSSYDASHDLTGLGSRKEQPYTYPSNHNFRLSDFLQKSGTSTDLRPGTKALALLQTHGGLKPTQRATVEEQVTKFLYILSLMAKNRTVSFFYHCSGETVSRHFRRVLRAVVAMAAYFLRQPRGEEVPKEILNNERFYPYFKVDGTFTTATYNNIIKELKKKLGMDFNMDAGTATGMGSGGAIERKPRAPTKSPMRGRAVGSS</sequence>
<evidence type="ECO:0000313" key="3">
    <source>
        <dbReference type="EMBL" id="KAK6915260.1"/>
    </source>
</evidence>
<keyword evidence="4" id="KW-1185">Reference proteome</keyword>
<accession>A0AAN8UGN7</accession>
<evidence type="ECO:0000313" key="4">
    <source>
        <dbReference type="Proteomes" id="UP001370490"/>
    </source>
</evidence>
<dbReference type="InterPro" id="IPR058353">
    <property type="entry name" value="DUF8040"/>
</dbReference>
<evidence type="ECO:0000256" key="1">
    <source>
        <dbReference type="SAM" id="MobiDB-lite"/>
    </source>
</evidence>
<dbReference type="Proteomes" id="UP001370490">
    <property type="component" value="Unassembled WGS sequence"/>
</dbReference>
<feature type="region of interest" description="Disordered" evidence="1">
    <location>
        <begin position="510"/>
        <end position="536"/>
    </location>
</feature>
<dbReference type="Pfam" id="PF14009">
    <property type="entry name" value="PADRE"/>
    <property type="match status" value="1"/>
</dbReference>
<evidence type="ECO:0000259" key="2">
    <source>
        <dbReference type="Pfam" id="PF26138"/>
    </source>
</evidence>
<proteinExistence type="predicted"/>
<feature type="compositionally biased region" description="Basic and acidic residues" evidence="1">
    <location>
        <begin position="100"/>
        <end position="119"/>
    </location>
</feature>
<reference evidence="3 4" key="1">
    <citation type="submission" date="2023-12" db="EMBL/GenBank/DDBJ databases">
        <title>A high-quality genome assembly for Dillenia turbinata (Dilleniales).</title>
        <authorList>
            <person name="Chanderbali A."/>
        </authorList>
    </citation>
    <scope>NUCLEOTIDE SEQUENCE [LARGE SCALE GENOMIC DNA]</scope>
    <source>
        <strain evidence="3">LSX21</strain>
        <tissue evidence="3">Leaf</tissue>
    </source>
</reference>